<dbReference type="Proteomes" id="UP000010478">
    <property type="component" value="Plasmid pOSC7112.01"/>
</dbReference>
<geneLocation type="plasmid" evidence="2 3">
    <name>pOSC7112.01</name>
</geneLocation>
<keyword evidence="3" id="KW-1185">Reference proteome</keyword>
<evidence type="ECO:0000313" key="2">
    <source>
        <dbReference type="EMBL" id="AFZ10462.1"/>
    </source>
</evidence>
<keyword evidence="1" id="KW-0175">Coiled coil</keyword>
<organism evidence="2 3">
    <name type="scientific">Phormidium nigroviride PCC 7112</name>
    <dbReference type="NCBI Taxonomy" id="179408"/>
    <lineage>
        <taxon>Bacteria</taxon>
        <taxon>Bacillati</taxon>
        <taxon>Cyanobacteriota</taxon>
        <taxon>Cyanophyceae</taxon>
        <taxon>Oscillatoriophycideae</taxon>
        <taxon>Oscillatoriales</taxon>
        <taxon>Oscillatoriaceae</taxon>
        <taxon>Phormidium</taxon>
    </lineage>
</organism>
<dbReference type="KEGG" id="oni:Osc7112_6295"/>
<name>K9VSI0_9CYAN</name>
<dbReference type="RefSeq" id="WP_015211637.1">
    <property type="nucleotide sequence ID" value="NC_019763.1"/>
</dbReference>
<evidence type="ECO:0000256" key="1">
    <source>
        <dbReference type="SAM" id="Coils"/>
    </source>
</evidence>
<proteinExistence type="predicted"/>
<feature type="coiled-coil region" evidence="1">
    <location>
        <begin position="228"/>
        <end position="276"/>
    </location>
</feature>
<gene>
    <name evidence="2" type="ORF">Osc7112_6295</name>
</gene>
<reference evidence="2 3" key="1">
    <citation type="submission" date="2012-05" db="EMBL/GenBank/DDBJ databases">
        <title>Finished plasmid 1 of genome of Oscillatoria sp. PCC 7112.</title>
        <authorList>
            <consortium name="US DOE Joint Genome Institute"/>
            <person name="Gugger M."/>
            <person name="Coursin T."/>
            <person name="Rippka R."/>
            <person name="Tandeau De Marsac N."/>
            <person name="Huntemann M."/>
            <person name="Wei C.-L."/>
            <person name="Han J."/>
            <person name="Detter J.C."/>
            <person name="Han C."/>
            <person name="Tapia R."/>
            <person name="Davenport K."/>
            <person name="Daligault H."/>
            <person name="Erkkila T."/>
            <person name="Gu W."/>
            <person name="Munk A.C.C."/>
            <person name="Teshima H."/>
            <person name="Xu Y."/>
            <person name="Chain P."/>
            <person name="Chen A."/>
            <person name="Krypides N."/>
            <person name="Mavromatis K."/>
            <person name="Markowitz V."/>
            <person name="Szeto E."/>
            <person name="Ivanova N."/>
            <person name="Mikhailova N."/>
            <person name="Ovchinnikova G."/>
            <person name="Pagani I."/>
            <person name="Pati A."/>
            <person name="Goodwin L."/>
            <person name="Peters L."/>
            <person name="Pitluck S."/>
            <person name="Woyke T."/>
            <person name="Kerfeld C."/>
        </authorList>
    </citation>
    <scope>NUCLEOTIDE SEQUENCE [LARGE SCALE GENOMIC DNA]</scope>
    <source>
        <strain evidence="2 3">PCC 7112</strain>
        <plasmid evidence="2 3">pOSC7112.01</plasmid>
    </source>
</reference>
<dbReference type="AlphaFoldDB" id="K9VSI0"/>
<sequence length="355" mass="40344">MDYLDFIASITERGQIKNFIESDAGVEQQEGKLYSVFAAWWQLHAPDLGKLPKTKKVMELRGEFLHSFVDSLEPVGLLDRFKVAGVVASWWDEVKYELRTLSESDFGGLVDSWVDTIRDALEQDDDTQKNQTKFDPLNHKLVVRLMPDYLEEIADAEAKIAELEQLKVAFEGGEEAQEGEASEEEAEAVNFAKELETRLKTLKGSIKEPKKEIKDLKKNLPLLNAAKIAELEATVEPMEAEVAEIEKQLEPYKDIKNQLNEAKGILRRLKKEVEKRLSAKRAALTDEDCQGLVLAIFKDGLIAELERYVTAHRQQVIVAVENWWDKYRVTLQDIETERDAACQQLSEFLGGLGYA</sequence>
<keyword evidence="2" id="KW-0614">Plasmid</keyword>
<dbReference type="EMBL" id="CP003615">
    <property type="protein sequence ID" value="AFZ10462.1"/>
    <property type="molecule type" value="Genomic_DNA"/>
</dbReference>
<dbReference type="HOGENOM" id="CLU_899314_0_0_3"/>
<protein>
    <submittedName>
        <fullName evidence="2">Uncharacterized protein</fullName>
    </submittedName>
</protein>
<dbReference type="Gene3D" id="1.20.5.340">
    <property type="match status" value="1"/>
</dbReference>
<dbReference type="OrthoDB" id="509038at2"/>
<accession>K9VSI0</accession>
<evidence type="ECO:0000313" key="3">
    <source>
        <dbReference type="Proteomes" id="UP000010478"/>
    </source>
</evidence>
<feature type="coiled-coil region" evidence="1">
    <location>
        <begin position="146"/>
        <end position="173"/>
    </location>
</feature>